<dbReference type="PANTHER" id="PTHR11076:SF33">
    <property type="entry name" value="DNA POLYMERASE KAPPA"/>
    <property type="match status" value="1"/>
</dbReference>
<geneLocation type="plasmid" evidence="19 20">
    <name>unnamed</name>
</geneLocation>
<evidence type="ECO:0000256" key="5">
    <source>
        <dbReference type="ARBA" id="ARBA00022490"/>
    </source>
</evidence>
<evidence type="ECO:0000313" key="20">
    <source>
        <dbReference type="Proteomes" id="UP000676409"/>
    </source>
</evidence>
<dbReference type="InterPro" id="IPR036775">
    <property type="entry name" value="DNA_pol_Y-fam_lit_finger_sf"/>
</dbReference>
<comment type="function">
    <text evidence="15 17">Poorly processive, error-prone DNA polymerase involved in untargeted mutagenesis. Copies undamaged DNA at stalled replication forks, which arise in vivo from mismatched or misaligned primer ends. These misaligned primers can be extended by PolIV. Exhibits no 3'-5' exonuclease (proofreading) activity. May be involved in translesional synthesis, in conjunction with the beta clamp from PolIII.</text>
</comment>
<evidence type="ECO:0000256" key="4">
    <source>
        <dbReference type="ARBA" id="ARBA00022457"/>
    </source>
</evidence>
<evidence type="ECO:0000256" key="9">
    <source>
        <dbReference type="ARBA" id="ARBA00022723"/>
    </source>
</evidence>
<keyword evidence="4 17" id="KW-0515">Mutator protein</keyword>
<dbReference type="Pfam" id="PF21999">
    <property type="entry name" value="IMS_HHH_1"/>
    <property type="match status" value="1"/>
</dbReference>
<dbReference type="FunFam" id="3.30.1490.100:FF:000004">
    <property type="entry name" value="DNA polymerase IV"/>
    <property type="match status" value="1"/>
</dbReference>
<dbReference type="Gene3D" id="3.40.1170.60">
    <property type="match status" value="1"/>
</dbReference>
<gene>
    <name evidence="17 19" type="primary">dinB</name>
    <name evidence="19" type="ORF">KCG34_25375</name>
</gene>
<keyword evidence="13 17" id="KW-0238">DNA-binding</keyword>
<comment type="subunit">
    <text evidence="3 17">Monomer.</text>
</comment>
<dbReference type="InterPro" id="IPR043502">
    <property type="entry name" value="DNA/RNA_pol_sf"/>
</dbReference>
<dbReference type="InterPro" id="IPR017961">
    <property type="entry name" value="DNA_pol_Y-fam_little_finger"/>
</dbReference>
<dbReference type="Gene3D" id="3.30.1490.100">
    <property type="entry name" value="DNA polymerase, Y-family, little finger domain"/>
    <property type="match status" value="1"/>
</dbReference>
<dbReference type="GO" id="GO:0042276">
    <property type="term" value="P:error-prone translesion synthesis"/>
    <property type="evidence" value="ECO:0007669"/>
    <property type="project" value="TreeGrafter"/>
</dbReference>
<protein>
    <recommendedName>
        <fullName evidence="17">DNA polymerase IV</fullName>
        <shortName evidence="17">Pol IV</shortName>
        <ecNumber evidence="17">2.7.7.7</ecNumber>
    </recommendedName>
</protein>
<evidence type="ECO:0000259" key="18">
    <source>
        <dbReference type="PROSITE" id="PS50173"/>
    </source>
</evidence>
<evidence type="ECO:0000256" key="13">
    <source>
        <dbReference type="ARBA" id="ARBA00023125"/>
    </source>
</evidence>
<accession>A0A975G5L3</accession>
<dbReference type="GO" id="GO:0006261">
    <property type="term" value="P:DNA-templated DNA replication"/>
    <property type="evidence" value="ECO:0007669"/>
    <property type="project" value="UniProtKB-UniRule"/>
</dbReference>
<dbReference type="SUPFAM" id="SSF56672">
    <property type="entry name" value="DNA/RNA polymerases"/>
    <property type="match status" value="1"/>
</dbReference>
<evidence type="ECO:0000256" key="10">
    <source>
        <dbReference type="ARBA" id="ARBA00022763"/>
    </source>
</evidence>
<comment type="cofactor">
    <cofactor evidence="17">
        <name>Mg(2+)</name>
        <dbReference type="ChEBI" id="CHEBI:18420"/>
    </cofactor>
    <text evidence="17">Binds 2 magnesium ions per subunit.</text>
</comment>
<dbReference type="GO" id="GO:0009432">
    <property type="term" value="P:SOS response"/>
    <property type="evidence" value="ECO:0007669"/>
    <property type="project" value="TreeGrafter"/>
</dbReference>
<dbReference type="InterPro" id="IPR053848">
    <property type="entry name" value="IMS_HHH_1"/>
</dbReference>
<comment type="similarity">
    <text evidence="2 17">Belongs to the DNA polymerase type-Y family.</text>
</comment>
<evidence type="ECO:0000256" key="12">
    <source>
        <dbReference type="ARBA" id="ARBA00022932"/>
    </source>
</evidence>
<dbReference type="Pfam" id="PF00817">
    <property type="entry name" value="IMS"/>
    <property type="match status" value="1"/>
</dbReference>
<feature type="domain" description="UmuC" evidence="18">
    <location>
        <begin position="8"/>
        <end position="188"/>
    </location>
</feature>
<keyword evidence="20" id="KW-1185">Reference proteome</keyword>
<evidence type="ECO:0000256" key="16">
    <source>
        <dbReference type="ARBA" id="ARBA00049244"/>
    </source>
</evidence>
<keyword evidence="12 17" id="KW-0239">DNA-directed DNA polymerase</keyword>
<organism evidence="19 20">
    <name type="scientific">Phenylobacterium montanum</name>
    <dbReference type="NCBI Taxonomy" id="2823693"/>
    <lineage>
        <taxon>Bacteria</taxon>
        <taxon>Pseudomonadati</taxon>
        <taxon>Pseudomonadota</taxon>
        <taxon>Alphaproteobacteria</taxon>
        <taxon>Caulobacterales</taxon>
        <taxon>Caulobacteraceae</taxon>
        <taxon>Phenylobacterium</taxon>
    </lineage>
</organism>
<keyword evidence="11 17" id="KW-0460">Magnesium</keyword>
<dbReference type="GO" id="GO:0003684">
    <property type="term" value="F:damaged DNA binding"/>
    <property type="evidence" value="ECO:0007669"/>
    <property type="project" value="InterPro"/>
</dbReference>
<dbReference type="InterPro" id="IPR001126">
    <property type="entry name" value="UmuC"/>
</dbReference>
<dbReference type="HAMAP" id="MF_01113">
    <property type="entry name" value="DNApol_IV"/>
    <property type="match status" value="1"/>
</dbReference>
<keyword evidence="5 17" id="KW-0963">Cytoplasm</keyword>
<dbReference type="GO" id="GO:0000287">
    <property type="term" value="F:magnesium ion binding"/>
    <property type="evidence" value="ECO:0007669"/>
    <property type="project" value="UniProtKB-UniRule"/>
</dbReference>
<dbReference type="InterPro" id="IPR043128">
    <property type="entry name" value="Rev_trsase/Diguanyl_cyclase"/>
</dbReference>
<dbReference type="Gene3D" id="3.30.70.270">
    <property type="match status" value="1"/>
</dbReference>
<feature type="site" description="Substrate discrimination" evidence="17">
    <location>
        <position position="17"/>
    </location>
</feature>
<dbReference type="FunFam" id="1.10.150.20:FF:000019">
    <property type="entry name" value="DNA polymerase IV"/>
    <property type="match status" value="1"/>
</dbReference>
<dbReference type="Gene3D" id="1.10.150.20">
    <property type="entry name" value="5' to 3' exonuclease, C-terminal subdomain"/>
    <property type="match status" value="1"/>
</dbReference>
<dbReference type="GO" id="GO:0003887">
    <property type="term" value="F:DNA-directed DNA polymerase activity"/>
    <property type="evidence" value="ECO:0007669"/>
    <property type="project" value="UniProtKB-UniRule"/>
</dbReference>
<reference evidence="19" key="1">
    <citation type="submission" date="2021-04" db="EMBL/GenBank/DDBJ databases">
        <title>The complete genome sequence of Caulobacter sp. S6.</title>
        <authorList>
            <person name="Tang Y."/>
            <person name="Ouyang W."/>
            <person name="Liu Q."/>
            <person name="Huang B."/>
            <person name="Guo Z."/>
            <person name="Lei P."/>
        </authorList>
    </citation>
    <scope>NUCLEOTIDE SEQUENCE</scope>
    <source>
        <strain evidence="19">S6</strain>
        <plasmid evidence="19">unnamed</plasmid>
    </source>
</reference>
<dbReference type="Pfam" id="PF11799">
    <property type="entry name" value="IMS_C"/>
    <property type="match status" value="1"/>
</dbReference>
<evidence type="ECO:0000256" key="15">
    <source>
        <dbReference type="ARBA" id="ARBA00025589"/>
    </source>
</evidence>
<dbReference type="Proteomes" id="UP000676409">
    <property type="component" value="Plasmid unnamed"/>
</dbReference>
<keyword evidence="10 17" id="KW-0227">DNA damage</keyword>
<dbReference type="AlphaFoldDB" id="A0A975G5L3"/>
<sequence>MGEPVRKIIHVDMDAFYASVEQRDNPDLRGRPVAVGHGARRGVVAAASYEARQFGVRSALPSVTALRKCAELVFVPPRFDVYRAVSRQVHDVFAEFTDLIEPLALDEAYLDVTANKAGLPTAWLTAKAIRARILEETGLTASAGVSYNKFLAKLASGQRKPNGQFAIMPEEGAAFVEALPVAKFHGVGPATAARMHEAGIQTGADLKTWSLQDLQRRFGKAGTWYYAIARGQDDRAVNPNRERKSSGSETTFEEDLTDPARIEAGVLAMADDVWAWCEKTGGRGRTVTVKIKWADFQQSTRSQSLARPIDSRATLHEASLGLIRSVFPPPKGIRLVGVTLSNFAGQQGSVTPEMSLLPESDNAA</sequence>
<dbReference type="PROSITE" id="PS50173">
    <property type="entry name" value="UMUC"/>
    <property type="match status" value="1"/>
</dbReference>
<evidence type="ECO:0000313" key="19">
    <source>
        <dbReference type="EMBL" id="QUD90997.1"/>
    </source>
</evidence>
<proteinExistence type="inferred from homology"/>
<evidence type="ECO:0000256" key="7">
    <source>
        <dbReference type="ARBA" id="ARBA00022695"/>
    </source>
</evidence>
<keyword evidence="8 17" id="KW-0235">DNA replication</keyword>
<evidence type="ECO:0000256" key="6">
    <source>
        <dbReference type="ARBA" id="ARBA00022679"/>
    </source>
</evidence>
<keyword evidence="7 17" id="KW-0548">Nucleotidyltransferase</keyword>
<feature type="binding site" evidence="17">
    <location>
        <position position="12"/>
    </location>
    <ligand>
        <name>Mg(2+)</name>
        <dbReference type="ChEBI" id="CHEBI:18420"/>
    </ligand>
</feature>
<feature type="active site" evidence="17">
    <location>
        <position position="107"/>
    </location>
</feature>
<comment type="subcellular location">
    <subcellularLocation>
        <location evidence="1 17">Cytoplasm</location>
    </subcellularLocation>
</comment>
<dbReference type="NCBIfam" id="NF002677">
    <property type="entry name" value="PRK02406.1"/>
    <property type="match status" value="1"/>
</dbReference>
<evidence type="ECO:0000256" key="11">
    <source>
        <dbReference type="ARBA" id="ARBA00022842"/>
    </source>
</evidence>
<dbReference type="SUPFAM" id="SSF100879">
    <property type="entry name" value="Lesion bypass DNA polymerase (Y-family), little finger domain"/>
    <property type="match status" value="1"/>
</dbReference>
<feature type="binding site" evidence="17">
    <location>
        <position position="106"/>
    </location>
    <ligand>
        <name>Mg(2+)</name>
        <dbReference type="ChEBI" id="CHEBI:18420"/>
    </ligand>
</feature>
<evidence type="ECO:0000256" key="8">
    <source>
        <dbReference type="ARBA" id="ARBA00022705"/>
    </source>
</evidence>
<dbReference type="CDD" id="cd03586">
    <property type="entry name" value="PolY_Pol_IV_kappa"/>
    <property type="match status" value="1"/>
</dbReference>
<evidence type="ECO:0000256" key="14">
    <source>
        <dbReference type="ARBA" id="ARBA00023204"/>
    </source>
</evidence>
<dbReference type="InterPro" id="IPR050116">
    <property type="entry name" value="DNA_polymerase-Y"/>
</dbReference>
<dbReference type="GO" id="GO:0006281">
    <property type="term" value="P:DNA repair"/>
    <property type="evidence" value="ECO:0007669"/>
    <property type="project" value="UniProtKB-UniRule"/>
</dbReference>
<dbReference type="EMBL" id="CP073079">
    <property type="protein sequence ID" value="QUD90997.1"/>
    <property type="molecule type" value="Genomic_DNA"/>
</dbReference>
<keyword evidence="14 17" id="KW-0234">DNA repair</keyword>
<dbReference type="InterPro" id="IPR022880">
    <property type="entry name" value="DNApol_IV"/>
</dbReference>
<comment type="catalytic activity">
    <reaction evidence="16 17">
        <text>DNA(n) + a 2'-deoxyribonucleoside 5'-triphosphate = DNA(n+1) + diphosphate</text>
        <dbReference type="Rhea" id="RHEA:22508"/>
        <dbReference type="Rhea" id="RHEA-COMP:17339"/>
        <dbReference type="Rhea" id="RHEA-COMP:17340"/>
        <dbReference type="ChEBI" id="CHEBI:33019"/>
        <dbReference type="ChEBI" id="CHEBI:61560"/>
        <dbReference type="ChEBI" id="CHEBI:173112"/>
        <dbReference type="EC" id="2.7.7.7"/>
    </reaction>
</comment>
<evidence type="ECO:0000256" key="3">
    <source>
        <dbReference type="ARBA" id="ARBA00011245"/>
    </source>
</evidence>
<evidence type="ECO:0000256" key="17">
    <source>
        <dbReference type="HAMAP-Rule" id="MF_01113"/>
    </source>
</evidence>
<keyword evidence="19" id="KW-0614">Plasmid</keyword>
<dbReference type="GO" id="GO:0005829">
    <property type="term" value="C:cytosol"/>
    <property type="evidence" value="ECO:0007669"/>
    <property type="project" value="TreeGrafter"/>
</dbReference>
<dbReference type="EC" id="2.7.7.7" evidence="17"/>
<dbReference type="KEGG" id="caul:KCG34_25375"/>
<evidence type="ECO:0000256" key="2">
    <source>
        <dbReference type="ARBA" id="ARBA00010945"/>
    </source>
</evidence>
<name>A0A975G5L3_9CAUL</name>
<evidence type="ECO:0000256" key="1">
    <source>
        <dbReference type="ARBA" id="ARBA00004496"/>
    </source>
</evidence>
<dbReference type="PANTHER" id="PTHR11076">
    <property type="entry name" value="DNA REPAIR POLYMERASE UMUC / TRANSFERASE FAMILY MEMBER"/>
    <property type="match status" value="1"/>
</dbReference>
<keyword evidence="6 17" id="KW-0808">Transferase</keyword>
<keyword evidence="9 17" id="KW-0479">Metal-binding</keyword>